<gene>
    <name evidence="1" type="ORF">CALCODRAFT_534350</name>
</gene>
<keyword evidence="2" id="KW-1185">Reference proteome</keyword>
<dbReference type="Pfam" id="PF18759">
    <property type="entry name" value="Plavaka"/>
    <property type="match status" value="1"/>
</dbReference>
<proteinExistence type="predicted"/>
<dbReference type="STRING" id="1353952.A0A165I535"/>
<evidence type="ECO:0000313" key="1">
    <source>
        <dbReference type="EMBL" id="KZT60143.1"/>
    </source>
</evidence>
<dbReference type="AlphaFoldDB" id="A0A165I535"/>
<dbReference type="Proteomes" id="UP000076842">
    <property type="component" value="Unassembled WGS sequence"/>
</dbReference>
<dbReference type="EMBL" id="KV423934">
    <property type="protein sequence ID" value="KZT60143.1"/>
    <property type="molecule type" value="Genomic_DNA"/>
</dbReference>
<sequence>MLLQQLDAQRQIPPDAYSPWPNREAFLLAQHWMNGQVKSLADLERLSALFRMPGFDANKLRHVNWRASFRKLDEAVPSYGPFQYGPEWKTRVLRLKVPLGKGNGNWDYLVPGFHFRDLTQLARDVVENDPRSTAFHWEPFGLWKHAETSQQPDQRVFSEGFTGDYMLEEFRSILSLPPNNCDLPRAILGFCFWSDATQATQFGHSYLWPGYAMFVNQSVRERCSPTSGACHHFAHFPTIPNSFHKEYFARTGRAPSSRLLSHLKSITMHAAWDTLLNSDFMEGYKNGFPMRCGDGFERRVFFRVFAYCADYPEKCVK</sequence>
<organism evidence="1 2">
    <name type="scientific">Calocera cornea HHB12733</name>
    <dbReference type="NCBI Taxonomy" id="1353952"/>
    <lineage>
        <taxon>Eukaryota</taxon>
        <taxon>Fungi</taxon>
        <taxon>Dikarya</taxon>
        <taxon>Basidiomycota</taxon>
        <taxon>Agaricomycotina</taxon>
        <taxon>Dacrymycetes</taxon>
        <taxon>Dacrymycetales</taxon>
        <taxon>Dacrymycetaceae</taxon>
        <taxon>Calocera</taxon>
    </lineage>
</organism>
<evidence type="ECO:0000313" key="2">
    <source>
        <dbReference type="Proteomes" id="UP000076842"/>
    </source>
</evidence>
<reference evidence="1 2" key="1">
    <citation type="journal article" date="2016" name="Mol. Biol. Evol.">
        <title>Comparative Genomics of Early-Diverging Mushroom-Forming Fungi Provides Insights into the Origins of Lignocellulose Decay Capabilities.</title>
        <authorList>
            <person name="Nagy L.G."/>
            <person name="Riley R."/>
            <person name="Tritt A."/>
            <person name="Adam C."/>
            <person name="Daum C."/>
            <person name="Floudas D."/>
            <person name="Sun H."/>
            <person name="Yadav J.S."/>
            <person name="Pangilinan J."/>
            <person name="Larsson K.H."/>
            <person name="Matsuura K."/>
            <person name="Barry K."/>
            <person name="Labutti K."/>
            <person name="Kuo R."/>
            <person name="Ohm R.A."/>
            <person name="Bhattacharya S.S."/>
            <person name="Shirouzu T."/>
            <person name="Yoshinaga Y."/>
            <person name="Martin F.M."/>
            <person name="Grigoriev I.V."/>
            <person name="Hibbett D.S."/>
        </authorList>
    </citation>
    <scope>NUCLEOTIDE SEQUENCE [LARGE SCALE GENOMIC DNA]</scope>
    <source>
        <strain evidence="1 2">HHB12733</strain>
    </source>
</reference>
<protein>
    <submittedName>
        <fullName evidence="1">Uncharacterized protein</fullName>
    </submittedName>
</protein>
<dbReference type="InterPro" id="IPR041078">
    <property type="entry name" value="Plavaka"/>
</dbReference>
<dbReference type="InParanoid" id="A0A165I535"/>
<accession>A0A165I535</accession>
<name>A0A165I535_9BASI</name>
<dbReference type="OrthoDB" id="3208495at2759"/>